<dbReference type="RefSeq" id="XP_020431106.1">
    <property type="nucleotide sequence ID" value="XM_020579267.1"/>
</dbReference>
<feature type="signal peptide" evidence="1">
    <location>
        <begin position="1"/>
        <end position="26"/>
    </location>
</feature>
<dbReference type="InterPro" id="IPR043708">
    <property type="entry name" value="DUF5648"/>
</dbReference>
<feature type="chain" id="PRO_5003041706" description="Pesticidal crystal protein N-terminal domain-containing protein" evidence="1">
    <location>
        <begin position="27"/>
        <end position="1128"/>
    </location>
</feature>
<dbReference type="InterPro" id="IPR035992">
    <property type="entry name" value="Ricin_B-like_lectins"/>
</dbReference>
<proteinExistence type="predicted"/>
<evidence type="ECO:0000313" key="4">
    <source>
        <dbReference type="EMBL" id="EFA78982.1"/>
    </source>
</evidence>
<dbReference type="InterPro" id="IPR036426">
    <property type="entry name" value="Bulb-type_lectin_dom_sf"/>
</dbReference>
<dbReference type="EMBL" id="ADBJ01000037">
    <property type="protein sequence ID" value="EFA78982.1"/>
    <property type="molecule type" value="Genomic_DNA"/>
</dbReference>
<dbReference type="GO" id="GO:0001907">
    <property type="term" value="P:symbiont-mediated killing of host cell"/>
    <property type="evidence" value="ECO:0007669"/>
    <property type="project" value="InterPro"/>
</dbReference>
<evidence type="ECO:0008006" key="6">
    <source>
        <dbReference type="Google" id="ProtNLM"/>
    </source>
</evidence>
<dbReference type="Proteomes" id="UP000001396">
    <property type="component" value="Unassembled WGS sequence"/>
</dbReference>
<dbReference type="OMA" id="IFANDVY"/>
<gene>
    <name evidence="4" type="ORF">PPL_08450</name>
</gene>
<accession>D3BI82</accession>
<evidence type="ECO:0000259" key="2">
    <source>
        <dbReference type="Pfam" id="PF03945"/>
    </source>
</evidence>
<keyword evidence="1" id="KW-0732">Signal</keyword>
<dbReference type="SUPFAM" id="SSF51110">
    <property type="entry name" value="alpha-D-mannose-specific plant lectins"/>
    <property type="match status" value="1"/>
</dbReference>
<dbReference type="Gene3D" id="2.80.10.50">
    <property type="match status" value="1"/>
</dbReference>
<dbReference type="Pfam" id="PF18885">
    <property type="entry name" value="DUF5648"/>
    <property type="match status" value="1"/>
</dbReference>
<evidence type="ECO:0000256" key="1">
    <source>
        <dbReference type="SAM" id="SignalP"/>
    </source>
</evidence>
<dbReference type="GeneID" id="31363930"/>
<dbReference type="Gene3D" id="1.20.190.10">
    <property type="entry name" value="Pesticidal crystal protein, N-terminal domain"/>
    <property type="match status" value="1"/>
</dbReference>
<dbReference type="SUPFAM" id="SSF56849">
    <property type="entry name" value="delta-Endotoxin (insectocide), N-terminal domain"/>
    <property type="match status" value="1"/>
</dbReference>
<dbReference type="Pfam" id="PF03945">
    <property type="entry name" value="Endotoxin_N"/>
    <property type="match status" value="1"/>
</dbReference>
<dbReference type="Gene3D" id="2.90.10.10">
    <property type="entry name" value="Bulb-type lectin domain"/>
    <property type="match status" value="1"/>
</dbReference>
<dbReference type="InterPro" id="IPR036716">
    <property type="entry name" value="Pest_crys_N_sf"/>
</dbReference>
<evidence type="ECO:0000259" key="3">
    <source>
        <dbReference type="Pfam" id="PF18885"/>
    </source>
</evidence>
<dbReference type="GO" id="GO:0090729">
    <property type="term" value="F:toxin activity"/>
    <property type="evidence" value="ECO:0007669"/>
    <property type="project" value="InterPro"/>
</dbReference>
<name>D3BI82_HETP5</name>
<organism evidence="4 5">
    <name type="scientific">Heterostelium pallidum (strain ATCC 26659 / Pp 5 / PN500)</name>
    <name type="common">Cellular slime mold</name>
    <name type="synonym">Polysphondylium pallidum</name>
    <dbReference type="NCBI Taxonomy" id="670386"/>
    <lineage>
        <taxon>Eukaryota</taxon>
        <taxon>Amoebozoa</taxon>
        <taxon>Evosea</taxon>
        <taxon>Eumycetozoa</taxon>
        <taxon>Dictyostelia</taxon>
        <taxon>Acytosteliales</taxon>
        <taxon>Acytosteliaceae</taxon>
        <taxon>Heterostelium</taxon>
    </lineage>
</organism>
<evidence type="ECO:0000313" key="5">
    <source>
        <dbReference type="Proteomes" id="UP000001396"/>
    </source>
</evidence>
<sequence>MKYSNLLFILFVLTLLSLNQNSKVECSPSPVKFPSIFGGVKNAIATGASVFVPMIPGSPPPLSGAIVNSLFPNQNDPQAVWNSILVYSQAAIDNKIDNATYALVQSELVGYSQLMNEYYLASMSDQDSTPEYLSSVYISCVTQVIRLEQLFKTQQFQALLLPLFAQFANLYLSLIRDGVNYGNQLGWSQSVKTRYDTLMESKIISYAEYSDSVINTHIKSLEYYETIRYPPQLWNQISDQLNHFYVSVTAFSYNWKYFDINIYRNGVSISPVSHILLSNLAGVFNKQDDCIYSACKKLQRPEVVAAKVSSTRMMSKITPYFDNDNGMIGLFIEYSDGSTKLIGRSSGPYSFSHPTTILRQVPIVSVSVSTSPSHTFGITFTYIDSIQVTIGFGPNTQQFDSSYPGQCVVDIVDPGFEGADVGYLIGLSIAFDDIDYRFPVSSSPIAVSQYYYLDSNGETRYQYKQSSSSWSFGGYSFKAFQVPYSIIMDPTTAFVNSTDKDRIFVYRFKFTQSNGDRFYYTTDSSFTSSGWVYDGIPFKVYSESNVVIPTIPVYRYSRTQVPSLGSGVVYGYSTVQNMLGWTKEGIVWYSTSDSTPSFLSYQDLEYKMIQNVGSQKCLTAPTTSGSSVTLSTCDQSNLQQFWYLKYDSFGPHLYNPKTKMYLNSQTTTLIGTTSIPQNNFNILNQLTNGQYTIQEYISSLCLQLNIVSNIVEFKTCDSSNQNQIWNYPSSVLVESSKSIPLFPGACLDSLGLKCPTTLPEGKTLKTSSLSLTMNSNGYLTLKYGSSEVYSLGVTSSTSGPYSITIQSDGNVVLNGKSGTYAGIGCWNLGGQYLNLLDSIYGLPYGLIVQNNQNKMIWSKLGYPTSFKIGLIPGSFIDNQDSTNNYLGVNEFITNGRDYLIVKKIAPGNSHGAYLYGGNPNYGGLTPLWKYEYSNILQEDLRMYVHYNGDTNTFCMVNSITGTYSCHLFGKWNTPSIQSSRYLQLPAPGSDQPTDWAIALRSGTGSLTYGYFGNSKAFGNFALQPNTNTLYQNRFLSIQINQNKYYIKNMFTNQILQESPANLQICNHAWSSTGIYQLIYDTTTTCSSNAKTMIDSSGPPNDRSFETGRSIILLPSMPELVVSDKFYNT</sequence>
<dbReference type="PROSITE" id="PS50231">
    <property type="entry name" value="RICIN_B_LECTIN"/>
    <property type="match status" value="1"/>
</dbReference>
<keyword evidence="5" id="KW-1185">Reference proteome</keyword>
<dbReference type="InterPro" id="IPR005639">
    <property type="entry name" value="Pest_crys_dom_I"/>
</dbReference>
<dbReference type="InParanoid" id="D3BI82"/>
<dbReference type="SUPFAM" id="SSF50370">
    <property type="entry name" value="Ricin B-like lectins"/>
    <property type="match status" value="1"/>
</dbReference>
<dbReference type="AlphaFoldDB" id="D3BI82"/>
<feature type="domain" description="DUF5648" evidence="3">
    <location>
        <begin position="496"/>
        <end position="590"/>
    </location>
</feature>
<comment type="caution">
    <text evidence="4">The sequence shown here is derived from an EMBL/GenBank/DDBJ whole genome shotgun (WGS) entry which is preliminary data.</text>
</comment>
<reference evidence="4 5" key="1">
    <citation type="journal article" date="2011" name="Genome Res.">
        <title>Phylogeny-wide analysis of social amoeba genomes highlights ancient origins for complex intercellular communication.</title>
        <authorList>
            <person name="Heidel A.J."/>
            <person name="Lawal H.M."/>
            <person name="Felder M."/>
            <person name="Schilde C."/>
            <person name="Helps N.R."/>
            <person name="Tunggal B."/>
            <person name="Rivero F."/>
            <person name="John U."/>
            <person name="Schleicher M."/>
            <person name="Eichinger L."/>
            <person name="Platzer M."/>
            <person name="Noegel A.A."/>
            <person name="Schaap P."/>
            <person name="Gloeckner G."/>
        </authorList>
    </citation>
    <scope>NUCLEOTIDE SEQUENCE [LARGE SCALE GENOMIC DNA]</scope>
    <source>
        <strain evidence="5">ATCC 26659 / Pp 5 / PN500</strain>
    </source>
</reference>
<protein>
    <recommendedName>
        <fullName evidence="6">Pesticidal crystal protein N-terminal domain-containing protein</fullName>
    </recommendedName>
</protein>
<feature type="domain" description="Pesticidal crystal protein" evidence="2">
    <location>
        <begin position="54"/>
        <end position="252"/>
    </location>
</feature>